<organism evidence="2 3">
    <name type="scientific">Thiohalocapsa halophila</name>
    <dbReference type="NCBI Taxonomy" id="69359"/>
    <lineage>
        <taxon>Bacteria</taxon>
        <taxon>Pseudomonadati</taxon>
        <taxon>Pseudomonadota</taxon>
        <taxon>Gammaproteobacteria</taxon>
        <taxon>Chromatiales</taxon>
        <taxon>Chromatiaceae</taxon>
        <taxon>Thiohalocapsa</taxon>
    </lineage>
</organism>
<dbReference type="GO" id="GO:0016787">
    <property type="term" value="F:hydrolase activity"/>
    <property type="evidence" value="ECO:0007669"/>
    <property type="project" value="UniProtKB-KW"/>
</dbReference>
<evidence type="ECO:0000313" key="3">
    <source>
        <dbReference type="Proteomes" id="UP000748752"/>
    </source>
</evidence>
<evidence type="ECO:0000259" key="1">
    <source>
        <dbReference type="Pfam" id="PF12697"/>
    </source>
</evidence>
<dbReference type="SUPFAM" id="SSF53474">
    <property type="entry name" value="alpha/beta-Hydrolases"/>
    <property type="match status" value="1"/>
</dbReference>
<dbReference type="PANTHER" id="PTHR46438:SF2">
    <property type="entry name" value="ALPHA_BETA-HYDROLASES SUPERFAMILY PROTEIN"/>
    <property type="match status" value="1"/>
</dbReference>
<gene>
    <name evidence="2" type="ORF">CKO31_22130</name>
</gene>
<dbReference type="Proteomes" id="UP000748752">
    <property type="component" value="Unassembled WGS sequence"/>
</dbReference>
<sequence length="302" mass="33286">MKQQRTRSRTGSVTAPLPPALTAPLAELHSRRAGRIAYYADEDGDGRPLLLVHSINAAPSSFEVKPLFERFRGERPVYSIELPGFGQSERSDRVYSPALYADAIATLLEQVIGTAADVLALSLSAEFAARAMLAAPGAVASLVLVSPTGFSARSMPGPGAGRMVHRALTVALWRQRLFDLVASKPSIRYYLNKSFMDTAPQELVDYAYATAHQPGARHAPLYFLSTQLFTQDALTAIYAKLTEVPVLVIADRDPYVTFERLPDFVAARPNWRYETLAPHMGLPQWEHPEATCQLLEGFWRGD</sequence>
<dbReference type="InterPro" id="IPR000073">
    <property type="entry name" value="AB_hydrolase_1"/>
</dbReference>
<dbReference type="Pfam" id="PF12697">
    <property type="entry name" value="Abhydrolase_6"/>
    <property type="match status" value="1"/>
</dbReference>
<keyword evidence="3" id="KW-1185">Reference proteome</keyword>
<dbReference type="Gene3D" id="3.40.50.1820">
    <property type="entry name" value="alpha/beta hydrolase"/>
    <property type="match status" value="1"/>
</dbReference>
<proteinExistence type="predicted"/>
<protein>
    <submittedName>
        <fullName evidence="2">Alpha/beta hydrolase</fullName>
    </submittedName>
</protein>
<dbReference type="RefSeq" id="WP_200241846.1">
    <property type="nucleotide sequence ID" value="NZ_NRRV01000083.1"/>
</dbReference>
<dbReference type="PANTHER" id="PTHR46438">
    <property type="entry name" value="ALPHA/BETA-HYDROLASES SUPERFAMILY PROTEIN"/>
    <property type="match status" value="1"/>
</dbReference>
<name>A0ABS1CPJ4_9GAMM</name>
<comment type="caution">
    <text evidence="2">The sequence shown here is derived from an EMBL/GenBank/DDBJ whole genome shotgun (WGS) entry which is preliminary data.</text>
</comment>
<dbReference type="EMBL" id="NRRV01000083">
    <property type="protein sequence ID" value="MBK1633399.1"/>
    <property type="molecule type" value="Genomic_DNA"/>
</dbReference>
<feature type="domain" description="AB hydrolase-1" evidence="1">
    <location>
        <begin position="49"/>
        <end position="292"/>
    </location>
</feature>
<keyword evidence="2" id="KW-0378">Hydrolase</keyword>
<accession>A0ABS1CPJ4</accession>
<dbReference type="InterPro" id="IPR029058">
    <property type="entry name" value="AB_hydrolase_fold"/>
</dbReference>
<reference evidence="2 3" key="1">
    <citation type="journal article" date="2020" name="Microorganisms">
        <title>Osmotic Adaptation and Compatible Solute Biosynthesis of Phototrophic Bacteria as Revealed from Genome Analyses.</title>
        <authorList>
            <person name="Imhoff J.F."/>
            <person name="Rahn T."/>
            <person name="Kunzel S."/>
            <person name="Keller A."/>
            <person name="Neulinger S.C."/>
        </authorList>
    </citation>
    <scope>NUCLEOTIDE SEQUENCE [LARGE SCALE GENOMIC DNA]</scope>
    <source>
        <strain evidence="2 3">DSM 6210</strain>
    </source>
</reference>
<evidence type="ECO:0000313" key="2">
    <source>
        <dbReference type="EMBL" id="MBK1633399.1"/>
    </source>
</evidence>